<keyword evidence="5 7" id="KW-1133">Transmembrane helix</keyword>
<keyword evidence="6 7" id="KW-0472">Membrane</keyword>
<organism evidence="10 11">
    <name type="scientific">Pectinatus haikarae</name>
    <dbReference type="NCBI Taxonomy" id="349096"/>
    <lineage>
        <taxon>Bacteria</taxon>
        <taxon>Bacillati</taxon>
        <taxon>Bacillota</taxon>
        <taxon>Negativicutes</taxon>
        <taxon>Selenomonadales</taxon>
        <taxon>Selenomonadaceae</taxon>
        <taxon>Pectinatus</taxon>
    </lineage>
</organism>
<proteinExistence type="inferred from homology"/>
<keyword evidence="4 7" id="KW-0812">Transmembrane</keyword>
<dbReference type="PANTHER" id="PTHR34582">
    <property type="entry name" value="UPF0702 TRANSMEMBRANE PROTEIN YCAP"/>
    <property type="match status" value="1"/>
</dbReference>
<evidence type="ECO:0000256" key="3">
    <source>
        <dbReference type="ARBA" id="ARBA00022475"/>
    </source>
</evidence>
<dbReference type="Pfam" id="PF04239">
    <property type="entry name" value="DUF421"/>
    <property type="match status" value="1"/>
</dbReference>
<gene>
    <name evidence="10" type="ORF">J2S01_002583</name>
</gene>
<evidence type="ECO:0000313" key="10">
    <source>
        <dbReference type="EMBL" id="MDQ0204849.1"/>
    </source>
</evidence>
<dbReference type="Proteomes" id="UP001239167">
    <property type="component" value="Unassembled WGS sequence"/>
</dbReference>
<sequence>MKLTLGLLCLILQINVLGKGNLAPTSAMDQIQNYVLGGIIGGVIYNDNISVWQFVLILMIWTLLVLVLKFIKTNSHLAKVLIDGRPVLLILNGKIFVKQCMLYGISAHDLILKLRVSGVYHIKNVKRAVMEQNGQLTIIQYGEKDVHYPLILDGQVDETILELINHDKLWLLNEVQKAGYHIDEIYLAEYISNELHIYSY</sequence>
<comment type="similarity">
    <text evidence="2">Belongs to the UPF0702 family.</text>
</comment>
<keyword evidence="11" id="KW-1185">Reference proteome</keyword>
<feature type="domain" description="YetF-like N-terminal transmembrane" evidence="9">
    <location>
        <begin position="1"/>
        <end position="71"/>
    </location>
</feature>
<feature type="transmembrane region" description="Helical" evidence="7">
    <location>
        <begin position="51"/>
        <end position="71"/>
    </location>
</feature>
<evidence type="ECO:0000313" key="11">
    <source>
        <dbReference type="Proteomes" id="UP001239167"/>
    </source>
</evidence>
<reference evidence="10 11" key="1">
    <citation type="submission" date="2023-07" db="EMBL/GenBank/DDBJ databases">
        <title>Genomic Encyclopedia of Type Strains, Phase IV (KMG-IV): sequencing the most valuable type-strain genomes for metagenomic binning, comparative biology and taxonomic classification.</title>
        <authorList>
            <person name="Goeker M."/>
        </authorList>
    </citation>
    <scope>NUCLEOTIDE SEQUENCE [LARGE SCALE GENOMIC DNA]</scope>
    <source>
        <strain evidence="10 11">DSM 16980</strain>
    </source>
</reference>
<evidence type="ECO:0000256" key="7">
    <source>
        <dbReference type="SAM" id="Phobius"/>
    </source>
</evidence>
<comment type="caution">
    <text evidence="10">The sequence shown here is derived from an EMBL/GenBank/DDBJ whole genome shotgun (WGS) entry which is preliminary data.</text>
</comment>
<accession>A0ABT9YAV6</accession>
<name>A0ABT9YAV6_9FIRM</name>
<protein>
    <submittedName>
        <fullName evidence="10">Uncharacterized membrane protein YcaP (DUF421 family)</fullName>
    </submittedName>
</protein>
<evidence type="ECO:0000256" key="5">
    <source>
        <dbReference type="ARBA" id="ARBA00022989"/>
    </source>
</evidence>
<evidence type="ECO:0000256" key="6">
    <source>
        <dbReference type="ARBA" id="ARBA00023136"/>
    </source>
</evidence>
<dbReference type="InterPro" id="IPR023090">
    <property type="entry name" value="UPF0702_alpha/beta_dom_sf"/>
</dbReference>
<evidence type="ECO:0000259" key="9">
    <source>
        <dbReference type="Pfam" id="PF20730"/>
    </source>
</evidence>
<evidence type="ECO:0000256" key="1">
    <source>
        <dbReference type="ARBA" id="ARBA00004651"/>
    </source>
</evidence>
<dbReference type="PANTHER" id="PTHR34582:SF6">
    <property type="entry name" value="UPF0702 TRANSMEMBRANE PROTEIN YCAP"/>
    <property type="match status" value="1"/>
</dbReference>
<dbReference type="Gene3D" id="3.30.240.20">
    <property type="entry name" value="bsu07140 like domains"/>
    <property type="match status" value="2"/>
</dbReference>
<dbReference type="InterPro" id="IPR048454">
    <property type="entry name" value="YetF_N"/>
</dbReference>
<evidence type="ECO:0000256" key="2">
    <source>
        <dbReference type="ARBA" id="ARBA00006448"/>
    </source>
</evidence>
<dbReference type="EMBL" id="JAUSUE010000022">
    <property type="protein sequence ID" value="MDQ0204849.1"/>
    <property type="molecule type" value="Genomic_DNA"/>
</dbReference>
<evidence type="ECO:0000259" key="8">
    <source>
        <dbReference type="Pfam" id="PF04239"/>
    </source>
</evidence>
<keyword evidence="3" id="KW-1003">Cell membrane</keyword>
<dbReference type="InterPro" id="IPR007353">
    <property type="entry name" value="DUF421"/>
</dbReference>
<comment type="subcellular location">
    <subcellularLocation>
        <location evidence="1">Cell membrane</location>
        <topology evidence="1">Multi-pass membrane protein</topology>
    </subcellularLocation>
</comment>
<dbReference type="Pfam" id="PF20730">
    <property type="entry name" value="YetF_N"/>
    <property type="match status" value="1"/>
</dbReference>
<evidence type="ECO:0000256" key="4">
    <source>
        <dbReference type="ARBA" id="ARBA00022692"/>
    </source>
</evidence>
<feature type="domain" description="YetF C-terminal" evidence="8">
    <location>
        <begin position="75"/>
        <end position="190"/>
    </location>
</feature>